<keyword evidence="2" id="KW-0963">Cytoplasm</keyword>
<evidence type="ECO:0000256" key="4">
    <source>
        <dbReference type="ARBA" id="ARBA00023242"/>
    </source>
</evidence>
<protein>
    <submittedName>
        <fullName evidence="7">Proteasome subunit beta type-6</fullName>
    </submittedName>
</protein>
<dbReference type="AlphaFoldDB" id="A0AAV9VJD4"/>
<accession>A0AAV9VJD4</accession>
<dbReference type="PROSITE" id="PS51476">
    <property type="entry name" value="PROTEASOME_BETA_2"/>
    <property type="match status" value="1"/>
</dbReference>
<evidence type="ECO:0000256" key="3">
    <source>
        <dbReference type="ARBA" id="ARBA00022942"/>
    </source>
</evidence>
<proteinExistence type="predicted"/>
<dbReference type="Pfam" id="PF00227">
    <property type="entry name" value="Proteasome"/>
    <property type="match status" value="1"/>
</dbReference>
<dbReference type="GO" id="GO:0005737">
    <property type="term" value="C:cytoplasm"/>
    <property type="evidence" value="ECO:0007669"/>
    <property type="project" value="TreeGrafter"/>
</dbReference>
<name>A0AAV9VJD4_9PEZI</name>
<dbReference type="Gene3D" id="3.60.20.10">
    <property type="entry name" value="Glutamine Phosphoribosylpyrophosphate, subunit 1, domain 1"/>
    <property type="match status" value="1"/>
</dbReference>
<evidence type="ECO:0000256" key="2">
    <source>
        <dbReference type="ARBA" id="ARBA00022490"/>
    </source>
</evidence>
<evidence type="ECO:0000313" key="8">
    <source>
        <dbReference type="Proteomes" id="UP001373714"/>
    </source>
</evidence>
<dbReference type="EMBL" id="JAVHNS010000002">
    <property type="protein sequence ID" value="KAK6361938.1"/>
    <property type="molecule type" value="Genomic_DNA"/>
</dbReference>
<dbReference type="Proteomes" id="UP001373714">
    <property type="component" value="Unassembled WGS sequence"/>
</dbReference>
<evidence type="ECO:0000256" key="6">
    <source>
        <dbReference type="SAM" id="MobiDB-lite"/>
    </source>
</evidence>
<dbReference type="PROSITE" id="PS00854">
    <property type="entry name" value="PROTEASOME_BETA_1"/>
    <property type="match status" value="1"/>
</dbReference>
<dbReference type="InterPro" id="IPR016050">
    <property type="entry name" value="Proteasome_bsu_CS"/>
</dbReference>
<keyword evidence="8" id="KW-1185">Reference proteome</keyword>
<gene>
    <name evidence="7" type="primary">PRE7</name>
    <name evidence="7" type="ORF">TWF730_005644</name>
</gene>
<dbReference type="GO" id="GO:0005634">
    <property type="term" value="C:nucleus"/>
    <property type="evidence" value="ECO:0007669"/>
    <property type="project" value="UniProtKB-SubCell"/>
</dbReference>
<evidence type="ECO:0000256" key="1">
    <source>
        <dbReference type="ARBA" id="ARBA00004123"/>
    </source>
</evidence>
<dbReference type="GO" id="GO:0051603">
    <property type="term" value="P:proteolysis involved in protein catabolic process"/>
    <property type="evidence" value="ECO:0007669"/>
    <property type="project" value="InterPro"/>
</dbReference>
<organism evidence="7 8">
    <name type="scientific">Orbilia blumenaviensis</name>
    <dbReference type="NCBI Taxonomy" id="1796055"/>
    <lineage>
        <taxon>Eukaryota</taxon>
        <taxon>Fungi</taxon>
        <taxon>Dikarya</taxon>
        <taxon>Ascomycota</taxon>
        <taxon>Pezizomycotina</taxon>
        <taxon>Orbiliomycetes</taxon>
        <taxon>Orbiliales</taxon>
        <taxon>Orbiliaceae</taxon>
        <taxon>Orbilia</taxon>
    </lineage>
</organism>
<feature type="region of interest" description="Disordered" evidence="6">
    <location>
        <begin position="296"/>
        <end position="326"/>
    </location>
</feature>
<keyword evidence="3 7" id="KW-0647">Proteasome</keyword>
<dbReference type="FunFam" id="3.60.20.10:FF:000027">
    <property type="entry name" value="Proteasome subunit beta type-6"/>
    <property type="match status" value="1"/>
</dbReference>
<reference evidence="7 8" key="1">
    <citation type="submission" date="2019-10" db="EMBL/GenBank/DDBJ databases">
        <authorList>
            <person name="Palmer J.M."/>
        </authorList>
    </citation>
    <scope>NUCLEOTIDE SEQUENCE [LARGE SCALE GENOMIC DNA]</scope>
    <source>
        <strain evidence="7 8">TWF730</strain>
    </source>
</reference>
<keyword evidence="4" id="KW-0539">Nucleus</keyword>
<sequence>MCCPLSTQFELRLNERTHVNPAPELQAIHPLHDLITNPPPTRPPRNPSTLGTIYSFCLSTMASSYLLPHSQPNIHPTTASQPRQHHWSPYTENGGCILGIAGKDYVIIAGDTRSSEGYSINTRTARKVYDVGSGIILGVVGMSADGEELVRKVARKIDDYKRNHDKHITVAAAAVMLSRTLYQKRFFPYYCQPLLGGLDEDGVGAIYSYDYVGSFEREQSRAYGAAASLITPFLDNQINFKNQFVPGSNGEEPRKKVDLSKEQVEKIVKDAFTSAVERHIEVGDGLQVVSIVKGVRKEGDDEEEDERDKTAGGGVISEVMSDLKKD</sequence>
<dbReference type="InterPro" id="IPR023333">
    <property type="entry name" value="Proteasome_suB-type"/>
</dbReference>
<comment type="caution">
    <text evidence="7">The sequence shown here is derived from an EMBL/GenBank/DDBJ whole genome shotgun (WGS) entry which is preliminary data.</text>
</comment>
<dbReference type="PANTHER" id="PTHR32194:SF2">
    <property type="entry name" value="PROTEASOME SUBUNIT BETA TYPE-1"/>
    <property type="match status" value="1"/>
</dbReference>
<comment type="subcellular location">
    <subcellularLocation>
        <location evidence="1">Nucleus</location>
    </subcellularLocation>
</comment>
<comment type="subunit">
    <text evidence="5">The 26S proteasome consists of a 20S proteasome core and two 19S regulatory subunits. The 20S proteasome core is composed of 28 subunits that are arranged in four stacked rings, resulting in a barrel-shaped structure. The two end rings are each formed by seven alpha subunits, and the two central rings are each formed by seven beta subunits. The catalytic chamber with the active sites is on the inside of the barrel.</text>
</comment>
<dbReference type="PANTHER" id="PTHR32194">
    <property type="entry name" value="METALLOPROTEASE TLDD"/>
    <property type="match status" value="1"/>
</dbReference>
<dbReference type="InterPro" id="IPR001353">
    <property type="entry name" value="Proteasome_sua/b"/>
</dbReference>
<evidence type="ECO:0000256" key="5">
    <source>
        <dbReference type="ARBA" id="ARBA00026071"/>
    </source>
</evidence>
<dbReference type="InterPro" id="IPR029055">
    <property type="entry name" value="Ntn_hydrolases_N"/>
</dbReference>
<dbReference type="GO" id="GO:0019774">
    <property type="term" value="C:proteasome core complex, beta-subunit complex"/>
    <property type="evidence" value="ECO:0007669"/>
    <property type="project" value="UniProtKB-ARBA"/>
</dbReference>
<evidence type="ECO:0000313" key="7">
    <source>
        <dbReference type="EMBL" id="KAK6361938.1"/>
    </source>
</evidence>
<dbReference type="SUPFAM" id="SSF56235">
    <property type="entry name" value="N-terminal nucleophile aminohydrolases (Ntn hydrolases)"/>
    <property type="match status" value="1"/>
</dbReference>